<dbReference type="InterPro" id="IPR028942">
    <property type="entry name" value="WHIM1_dom"/>
</dbReference>
<feature type="compositionally biased region" description="Acidic residues" evidence="10">
    <location>
        <begin position="153"/>
        <end position="167"/>
    </location>
</feature>
<dbReference type="InterPro" id="IPR011011">
    <property type="entry name" value="Znf_FYVE_PHD"/>
</dbReference>
<comment type="caution">
    <text evidence="13">The sequence shown here is derived from an EMBL/GenBank/DDBJ whole genome shotgun (WGS) entry which is preliminary data.</text>
</comment>
<protein>
    <recommendedName>
        <fullName evidence="15">Methyl-CpG-binding domain-containing protein 9</fullName>
    </recommendedName>
</protein>
<dbReference type="Pfam" id="PF05965">
    <property type="entry name" value="FYRC"/>
    <property type="match status" value="1"/>
</dbReference>
<dbReference type="CDD" id="cd15519">
    <property type="entry name" value="PHD1_Lid2p_like"/>
    <property type="match status" value="1"/>
</dbReference>
<evidence type="ECO:0008006" key="15">
    <source>
        <dbReference type="Google" id="ProtNLM"/>
    </source>
</evidence>
<dbReference type="GO" id="GO:0008270">
    <property type="term" value="F:zinc ion binding"/>
    <property type="evidence" value="ECO:0007669"/>
    <property type="project" value="UniProtKB-KW"/>
</dbReference>
<dbReference type="InterPro" id="IPR003889">
    <property type="entry name" value="FYrich_C"/>
</dbReference>
<dbReference type="GO" id="GO:0140993">
    <property type="term" value="F:histone modifying activity"/>
    <property type="evidence" value="ECO:0007669"/>
    <property type="project" value="UniProtKB-ARBA"/>
</dbReference>
<keyword evidence="2" id="KW-0808">Transferase</keyword>
<evidence type="ECO:0000256" key="7">
    <source>
        <dbReference type="ARBA" id="ARBA00023125"/>
    </source>
</evidence>
<dbReference type="PROSITE" id="PS50827">
    <property type="entry name" value="DDT"/>
    <property type="match status" value="1"/>
</dbReference>
<reference evidence="13" key="1">
    <citation type="submission" date="2023-07" db="EMBL/GenBank/DDBJ databases">
        <title>draft genome sequence of fig (Ficus carica).</title>
        <authorList>
            <person name="Takahashi T."/>
            <person name="Nishimura K."/>
        </authorList>
    </citation>
    <scope>NUCLEOTIDE SEQUENCE</scope>
</reference>
<feature type="region of interest" description="Disordered" evidence="10">
    <location>
        <begin position="144"/>
        <end position="179"/>
    </location>
</feature>
<dbReference type="GO" id="GO:0048731">
    <property type="term" value="P:system development"/>
    <property type="evidence" value="ECO:0007669"/>
    <property type="project" value="UniProtKB-ARBA"/>
</dbReference>
<dbReference type="PROSITE" id="PS51542">
    <property type="entry name" value="FYRN"/>
    <property type="match status" value="1"/>
</dbReference>
<dbReference type="PANTHER" id="PTHR47162:SF8">
    <property type="entry name" value="METHYL-CPG-BINDING DOMAIN-CONTAINING PROTEIN 9"/>
    <property type="match status" value="1"/>
</dbReference>
<evidence type="ECO:0000256" key="9">
    <source>
        <dbReference type="PROSITE-ProRule" id="PRU00146"/>
    </source>
</evidence>
<feature type="domain" description="DDT" evidence="12">
    <location>
        <begin position="784"/>
        <end position="847"/>
    </location>
</feature>
<dbReference type="InterPro" id="IPR019786">
    <property type="entry name" value="Zinc_finger_PHD-type_CS"/>
</dbReference>
<dbReference type="GO" id="GO:0000785">
    <property type="term" value="C:chromatin"/>
    <property type="evidence" value="ECO:0007669"/>
    <property type="project" value="UniProtKB-ARBA"/>
</dbReference>
<evidence type="ECO:0000313" key="13">
    <source>
        <dbReference type="EMBL" id="GMN42488.1"/>
    </source>
</evidence>
<feature type="region of interest" description="Disordered" evidence="10">
    <location>
        <begin position="1"/>
        <end position="78"/>
    </location>
</feature>
<feature type="region of interest" description="Disordered" evidence="10">
    <location>
        <begin position="2209"/>
        <end position="2250"/>
    </location>
</feature>
<dbReference type="PROSITE" id="PS01359">
    <property type="entry name" value="ZF_PHD_1"/>
    <property type="match status" value="2"/>
</dbReference>
<dbReference type="EMBL" id="BTGU01000014">
    <property type="protein sequence ID" value="GMN42488.1"/>
    <property type="molecule type" value="Genomic_DNA"/>
</dbReference>
<dbReference type="InterPro" id="IPR018501">
    <property type="entry name" value="DDT_dom"/>
</dbReference>
<dbReference type="InterPro" id="IPR036427">
    <property type="entry name" value="Bromodomain-like_sf"/>
</dbReference>
<keyword evidence="8" id="KW-0539">Nucleus</keyword>
<feature type="compositionally biased region" description="Low complexity" evidence="10">
    <location>
        <begin position="1595"/>
        <end position="1608"/>
    </location>
</feature>
<dbReference type="InterPro" id="IPR001739">
    <property type="entry name" value="Methyl_CpG_DNA-bd"/>
</dbReference>
<feature type="domain" description="PHD-type" evidence="11">
    <location>
        <begin position="76"/>
        <end position="127"/>
    </location>
</feature>
<evidence type="ECO:0000256" key="2">
    <source>
        <dbReference type="ARBA" id="ARBA00022679"/>
    </source>
</evidence>
<keyword evidence="3" id="KW-0479">Metal-binding</keyword>
<evidence type="ECO:0000256" key="3">
    <source>
        <dbReference type="ARBA" id="ARBA00022723"/>
    </source>
</evidence>
<evidence type="ECO:0000256" key="5">
    <source>
        <dbReference type="ARBA" id="ARBA00022833"/>
    </source>
</evidence>
<dbReference type="SUPFAM" id="SSF57903">
    <property type="entry name" value="FYVE/PHD zinc finger"/>
    <property type="match status" value="2"/>
</dbReference>
<dbReference type="InterPro" id="IPR001965">
    <property type="entry name" value="Znf_PHD"/>
</dbReference>
<feature type="domain" description="PHD-type" evidence="11">
    <location>
        <begin position="1331"/>
        <end position="1381"/>
    </location>
</feature>
<dbReference type="Pfam" id="PF15612">
    <property type="entry name" value="WHIM1"/>
    <property type="match status" value="1"/>
</dbReference>
<evidence type="ECO:0000256" key="8">
    <source>
        <dbReference type="ARBA" id="ARBA00023242"/>
    </source>
</evidence>
<keyword evidence="4 9" id="KW-0863">Zinc-finger</keyword>
<dbReference type="Pfam" id="PF01429">
    <property type="entry name" value="MBD"/>
    <property type="match status" value="1"/>
</dbReference>
<dbReference type="PROSITE" id="PS50016">
    <property type="entry name" value="ZF_PHD_2"/>
    <property type="match status" value="2"/>
</dbReference>
<accession>A0AA88D0Z5</accession>
<feature type="region of interest" description="Disordered" evidence="10">
    <location>
        <begin position="1891"/>
        <end position="1929"/>
    </location>
</feature>
<dbReference type="Gene3D" id="1.20.920.10">
    <property type="entry name" value="Bromodomain-like"/>
    <property type="match status" value="1"/>
</dbReference>
<evidence type="ECO:0000256" key="1">
    <source>
        <dbReference type="ARBA" id="ARBA00004123"/>
    </source>
</evidence>
<feature type="compositionally biased region" description="Polar residues" evidence="10">
    <location>
        <begin position="1553"/>
        <end position="1569"/>
    </location>
</feature>
<feature type="compositionally biased region" description="Low complexity" evidence="10">
    <location>
        <begin position="69"/>
        <end position="78"/>
    </location>
</feature>
<feature type="region of interest" description="Disordered" evidence="10">
    <location>
        <begin position="1534"/>
        <end position="1612"/>
    </location>
</feature>
<dbReference type="Pfam" id="PF05964">
    <property type="entry name" value="FYRN"/>
    <property type="match status" value="1"/>
</dbReference>
<comment type="subcellular location">
    <subcellularLocation>
        <location evidence="1">Nucleus</location>
    </subcellularLocation>
</comment>
<evidence type="ECO:0000256" key="4">
    <source>
        <dbReference type="ARBA" id="ARBA00022771"/>
    </source>
</evidence>
<dbReference type="InterPro" id="IPR003888">
    <property type="entry name" value="FYrich_N"/>
</dbReference>
<name>A0AA88D0Z5_FICCA</name>
<feature type="compositionally biased region" description="Basic and acidic residues" evidence="10">
    <location>
        <begin position="1896"/>
        <end position="1922"/>
    </location>
</feature>
<keyword evidence="7" id="KW-0238">DNA-binding</keyword>
<evidence type="ECO:0000256" key="6">
    <source>
        <dbReference type="ARBA" id="ARBA00023117"/>
    </source>
</evidence>
<feature type="compositionally biased region" description="Low complexity" evidence="10">
    <location>
        <begin position="2212"/>
        <end position="2222"/>
    </location>
</feature>
<evidence type="ECO:0000256" key="10">
    <source>
        <dbReference type="SAM" id="MobiDB-lite"/>
    </source>
</evidence>
<dbReference type="Pfam" id="PF00628">
    <property type="entry name" value="PHD"/>
    <property type="match status" value="2"/>
</dbReference>
<keyword evidence="6" id="KW-0103">Bromodomain</keyword>
<organism evidence="13 14">
    <name type="scientific">Ficus carica</name>
    <name type="common">Common fig</name>
    <dbReference type="NCBI Taxonomy" id="3494"/>
    <lineage>
        <taxon>Eukaryota</taxon>
        <taxon>Viridiplantae</taxon>
        <taxon>Streptophyta</taxon>
        <taxon>Embryophyta</taxon>
        <taxon>Tracheophyta</taxon>
        <taxon>Spermatophyta</taxon>
        <taxon>Magnoliopsida</taxon>
        <taxon>eudicotyledons</taxon>
        <taxon>Gunneridae</taxon>
        <taxon>Pentapetalae</taxon>
        <taxon>rosids</taxon>
        <taxon>fabids</taxon>
        <taxon>Rosales</taxon>
        <taxon>Moraceae</taxon>
        <taxon>Ficeae</taxon>
        <taxon>Ficus</taxon>
    </lineage>
</organism>
<dbReference type="GO" id="GO:0003677">
    <property type="term" value="F:DNA binding"/>
    <property type="evidence" value="ECO:0007669"/>
    <property type="project" value="UniProtKB-KW"/>
</dbReference>
<dbReference type="PROSITE" id="PS51543">
    <property type="entry name" value="FYRC"/>
    <property type="match status" value="1"/>
</dbReference>
<dbReference type="SMART" id="SM00249">
    <property type="entry name" value="PHD"/>
    <property type="match status" value="2"/>
</dbReference>
<dbReference type="InterPro" id="IPR013083">
    <property type="entry name" value="Znf_RING/FYVE/PHD"/>
</dbReference>
<dbReference type="SUPFAM" id="SSF47370">
    <property type="entry name" value="Bromodomain"/>
    <property type="match status" value="1"/>
</dbReference>
<dbReference type="CDD" id="cd15489">
    <property type="entry name" value="PHD_SF"/>
    <property type="match status" value="1"/>
</dbReference>
<dbReference type="GO" id="GO:0005634">
    <property type="term" value="C:nucleus"/>
    <property type="evidence" value="ECO:0007669"/>
    <property type="project" value="UniProtKB-SubCell"/>
</dbReference>
<sequence>MMELTDSSSDELRDPRPSTSTSAAAESGRSVLGIDLNEIPSPAETLPDSFDVVRSYHDNPSPPPGGPAGLPSSAGASPCAACGKPEDRGYVVVCDACERGFHLACARMWGSPVSIHEEWLCGECVCSGVKSKRWPLGAKKHLLDMNASPPSDPDADADADCDGADEAPDLRKHSSGGNSFGGNPFGAPVTYSNLLCAANGFGFQNGSGVLTHRGFEDILHRAHSTGRGFEEVDLSFPLGRCRSSNNTAIRLQSRNPGEIFLQALRDFVSERHGELEEGWRVEFKKSVGSCELYAVYCAPDGKTFDSVYEVARHLGLISKYNSKEPEIKSEGCFSTLERTHLPRKRKARRSGITNGYFENKETSFGGNYMELPSNGLSIQFCANTFDNNAQLTEAAACDSGRLESEKNNWCHLFPAISAVPDSVRAFHQEGLPLQFEDFFILSLGKVDTRPTYHDANFIWPIGFKSCWHDRITGSLFVCEVLDGGDAGPVFKVKRISCSSLPLPNGSTVLVRQCIGQFSSSVDEESDEMNCDNEDTIEMMLSDPCPPMENDVLSCLRSCSSGGRDVPMSNKSQNKTESVLSCEMSWIDEIGEFSAEESSSSLAWKMVSQKIINACSEVQRKGKFKFFCKHLGNGGGFPTGEVDNEYSKGSYTSLDKFSSSPDSFGMPSTIQADKQPETFNDVLAEWLDQDRFGLDVDFVQELLEQLPGIQSCSKYQMRTERSSDSSSLTVGNGLLVLKMRGGSECKEKDMNGLFRRSKKAKLVEGQVMDDNCRPLGKQLCLRVPSELVGDVYQVWESLWRFREILGLKEPLSLEELEEELINPWLDNSELLEKFEKEIRGSQASNKTDYAGGKTLSSSCEPGLAVSQDSPHAFIQMTTGATKEAAQTKLASITYSRCSGVALTKAHNSLLRVLIGELQSKVAALVDPNFDSGESKSKRGRKKDVDSSVSVKRTKLNILPVNELTWPELARRYILAVLSMDGNLDSAEITARESGKVFRCLQGDGGVLCGSLTGVAGMEADALLLAEARKQIFGSVDRENVLTLEDEGSDATITSEKNLVNDDNVPEWAKVLEPVRKLPTNVGTRIRKCVYEALEKDPPEWARKVLEHSISKEVYKGNASGPTKGLFGGDIWRWCFGGGVENLCLEKAVLSVLANVCGEPLPPKPDKRKKRKTVISTSDVIMKQCRIVLRRAATADDSKVFCNLLGRKLINSSDNDDEGLLGSPAMVSRPLDFRTIDLRLAAGAYGGSHEAFLEDVRELWSIVRSAFGDQPDLVELADTLSQNFESLYENEVVSLVNKFAEFATLECLNAERKKEIDDLLSSTNVIPKAPWDEGVCKVCGIDRDDDSVLLCDTCDAEYHTYCLNPPLARIPEGNWYCPSCVVGKRMGQDVSNNVQVIRQRSGKKYQGEVTRVYLEALAHLAEKMEEKEYWEFSVDERTFIVKFLCDELLNSAIIRQHLEQCAETSTELQQKLRSLFAEWKNLKSKEEILVARAAKLDPNLVSSLGAVGIKESSLSNHSKGQTPALSDRSNCCGISTDDLSTLGGGREAVEPSGLDRNSSATDSQSNCQNPLDTEDQLKDSHASVGESNTTRDKLLKSSEFPSSNSSVNEVDASSLQPLEQHGHSVAQLVPPVAVNELQGHHVELNSVKNDITLLQESIASVESELLKVSVRREFLGSDSVGCLYWASGTPTGHSWIIVDRSAALQSGRKMNNFRGLVGKSSALRSSIQPVPFLREQNNVVSSYSPWVSYQADGEINQLVSCLKNNDAKERELKESILHWQKLRFQEFQKNRSRGTDEFAAFSVPTSGEKVAFSDGLVTRAGNLLEKRFGPCAQLETTDIQKKRGKKARLPNGDKMYRCECLELIWPSRHHCLSCHRTFPNDIELEGHNDGKCNSVPLSHEKRKEISDSSKVKDSLKSDTNREDSTGELSGVEIPKTGFSELSAKLIKFQDDGLACPYDFEDTCSKFATQDSCKDLIQEIGLIGSKGVPSFISSVSPCLGDSTLALISPQNDVGVRGDGSEAAERHVSLGNASITVAGRDTLSDRSPKRSATKEINDVVKFQRLALGYLEQREGIRSSGSRSSVMGIARCCVVPRSSLRPLVGKVSQISRRLKINLLDMDAVLPEEALKPSKSHLGRRWAWRAFVKSATTIYEMVQATIAFEDMIKTEYLKNEWWYWSSFSAAARTSTMSSLALRIYSLDAAIVYEKILSESDPTESLEPSSVSEPKPPPIIDLTEKTKITRRSNKKRKESEG</sequence>
<keyword evidence="5" id="KW-0862">Zinc</keyword>
<dbReference type="GO" id="GO:0016740">
    <property type="term" value="F:transferase activity"/>
    <property type="evidence" value="ECO:0007669"/>
    <property type="project" value="UniProtKB-KW"/>
</dbReference>
<dbReference type="InterPro" id="IPR019787">
    <property type="entry name" value="Znf_PHD-finger"/>
</dbReference>
<dbReference type="Gene3D" id="3.30.40.10">
    <property type="entry name" value="Zinc/RING finger domain, C3HC4 (zinc finger)"/>
    <property type="match status" value="2"/>
</dbReference>
<evidence type="ECO:0000313" key="14">
    <source>
        <dbReference type="Proteomes" id="UP001187192"/>
    </source>
</evidence>
<evidence type="ECO:0000259" key="12">
    <source>
        <dbReference type="PROSITE" id="PS50827"/>
    </source>
</evidence>
<dbReference type="Gene3D" id="3.30.160.360">
    <property type="match status" value="1"/>
</dbReference>
<keyword evidence="14" id="KW-1185">Reference proteome</keyword>
<dbReference type="PANTHER" id="PTHR47162">
    <property type="entry name" value="OS02G0192300 PROTEIN"/>
    <property type="match status" value="1"/>
</dbReference>
<dbReference type="Proteomes" id="UP001187192">
    <property type="component" value="Unassembled WGS sequence"/>
</dbReference>
<gene>
    <name evidence="13" type="ORF">TIFTF001_011696</name>
</gene>
<evidence type="ECO:0000259" key="11">
    <source>
        <dbReference type="PROSITE" id="PS50016"/>
    </source>
</evidence>
<proteinExistence type="predicted"/>
<feature type="compositionally biased region" description="Basic residues" evidence="10">
    <location>
        <begin position="2237"/>
        <end position="2250"/>
    </location>
</feature>